<evidence type="ECO:0000313" key="3">
    <source>
        <dbReference type="Proteomes" id="UP001159405"/>
    </source>
</evidence>
<gene>
    <name evidence="2" type="ORF">PLOB_00033053</name>
</gene>
<evidence type="ECO:0000256" key="1">
    <source>
        <dbReference type="SAM" id="MobiDB-lite"/>
    </source>
</evidence>
<sequence>MAASKDIFFWTPSGQLLRNKRTIPVTNITELVEYVLLPHNNEVSKPRALNTFVDGLAELGIDKGLIKNKKLLSDLIEKEKGYQNSSSDIENQEEEVASENGVEAEDTQESDIDTENDSQEIESSSPETSTTFHSKRPCEHCENSNVYGTLIMKCP</sequence>
<accession>A0ABN8S3L8</accession>
<organism evidence="2 3">
    <name type="scientific">Porites lobata</name>
    <dbReference type="NCBI Taxonomy" id="104759"/>
    <lineage>
        <taxon>Eukaryota</taxon>
        <taxon>Metazoa</taxon>
        <taxon>Cnidaria</taxon>
        <taxon>Anthozoa</taxon>
        <taxon>Hexacorallia</taxon>
        <taxon>Scleractinia</taxon>
        <taxon>Fungiina</taxon>
        <taxon>Poritidae</taxon>
        <taxon>Porites</taxon>
    </lineage>
</organism>
<protein>
    <submittedName>
        <fullName evidence="2">Uncharacterized protein</fullName>
    </submittedName>
</protein>
<reference evidence="2 3" key="1">
    <citation type="submission" date="2022-05" db="EMBL/GenBank/DDBJ databases">
        <authorList>
            <consortium name="Genoscope - CEA"/>
            <person name="William W."/>
        </authorList>
    </citation>
    <scope>NUCLEOTIDE SEQUENCE [LARGE SCALE GENOMIC DNA]</scope>
</reference>
<feature type="compositionally biased region" description="Acidic residues" evidence="1">
    <location>
        <begin position="90"/>
        <end position="120"/>
    </location>
</feature>
<keyword evidence="3" id="KW-1185">Reference proteome</keyword>
<feature type="non-terminal residue" evidence="2">
    <location>
        <position position="155"/>
    </location>
</feature>
<dbReference type="Proteomes" id="UP001159405">
    <property type="component" value="Unassembled WGS sequence"/>
</dbReference>
<dbReference type="EMBL" id="CALNXK010000435">
    <property type="protein sequence ID" value="CAH3185620.1"/>
    <property type="molecule type" value="Genomic_DNA"/>
</dbReference>
<feature type="compositionally biased region" description="Low complexity" evidence="1">
    <location>
        <begin position="121"/>
        <end position="132"/>
    </location>
</feature>
<evidence type="ECO:0000313" key="2">
    <source>
        <dbReference type="EMBL" id="CAH3185620.1"/>
    </source>
</evidence>
<name>A0ABN8S3L8_9CNID</name>
<proteinExistence type="predicted"/>
<comment type="caution">
    <text evidence="2">The sequence shown here is derived from an EMBL/GenBank/DDBJ whole genome shotgun (WGS) entry which is preliminary data.</text>
</comment>
<feature type="region of interest" description="Disordered" evidence="1">
    <location>
        <begin position="79"/>
        <end position="138"/>
    </location>
</feature>